<gene>
    <name evidence="1" type="ORF">U0070_000766</name>
</gene>
<dbReference type="GO" id="GO:0061630">
    <property type="term" value="F:ubiquitin protein ligase activity"/>
    <property type="evidence" value="ECO:0007669"/>
    <property type="project" value="InterPro"/>
</dbReference>
<dbReference type="GO" id="GO:0030155">
    <property type="term" value="P:regulation of cell adhesion"/>
    <property type="evidence" value="ECO:0007669"/>
    <property type="project" value="TreeGrafter"/>
</dbReference>
<reference evidence="1 2" key="1">
    <citation type="journal article" date="2023" name="bioRxiv">
        <title>Conserved and derived expression patterns and positive selection on dental genes reveal complex evolutionary context of ever-growing rodent molars.</title>
        <authorList>
            <person name="Calamari Z.T."/>
            <person name="Song A."/>
            <person name="Cohen E."/>
            <person name="Akter M."/>
            <person name="Roy R.D."/>
            <person name="Hallikas O."/>
            <person name="Christensen M.M."/>
            <person name="Li P."/>
            <person name="Marangoni P."/>
            <person name="Jernvall J."/>
            <person name="Klein O.D."/>
        </authorList>
    </citation>
    <scope>NUCLEOTIDE SEQUENCE [LARGE SCALE GENOMIC DNA]</scope>
    <source>
        <strain evidence="1">V071</strain>
    </source>
</reference>
<organism evidence="1 2">
    <name type="scientific">Myodes glareolus</name>
    <name type="common">Bank vole</name>
    <name type="synonym">Clethrionomys glareolus</name>
    <dbReference type="NCBI Taxonomy" id="447135"/>
    <lineage>
        <taxon>Eukaryota</taxon>
        <taxon>Metazoa</taxon>
        <taxon>Chordata</taxon>
        <taxon>Craniata</taxon>
        <taxon>Vertebrata</taxon>
        <taxon>Euteleostomi</taxon>
        <taxon>Mammalia</taxon>
        <taxon>Eutheria</taxon>
        <taxon>Euarchontoglires</taxon>
        <taxon>Glires</taxon>
        <taxon>Rodentia</taxon>
        <taxon>Myomorpha</taxon>
        <taxon>Muroidea</taxon>
        <taxon>Cricetidae</taxon>
        <taxon>Arvicolinae</taxon>
        <taxon>Myodes</taxon>
    </lineage>
</organism>
<protein>
    <submittedName>
        <fullName evidence="1">Uncharacterized protein</fullName>
    </submittedName>
</protein>
<feature type="non-terminal residue" evidence="1">
    <location>
        <position position="395"/>
    </location>
</feature>
<dbReference type="PANTHER" id="PTHR13480">
    <property type="entry name" value="E3 UBIQUITIN-PROTEIN LIGASE HAKAI-RELATED"/>
    <property type="match status" value="1"/>
</dbReference>
<feature type="non-terminal residue" evidence="1">
    <location>
        <position position="1"/>
    </location>
</feature>
<sequence>PTKLSLQLDFKGLLAGWPHQVMKKDLIILIIFDYIVQWYNYKKGELWKSVKISRTSFWHFKINILGETDDTPVHFCDKYEVPIKHCSRMQENVSVSEKLTNSYQPSPYESWKAHALLENVYLSIGLSPTGIHNRFIMPPGKHHALLENVYLPIDPSPTGIHDRFIMPPGKHHMNHIPPKQHIMMPSPSLQHVPQEHYNQPHEYICAPPAELSMASPLPCSKTFHISTRKHSNMITVTIQDDSCSNAREPPTPAHHHPEYQGQPMVLFPHNIMPPQHYAPPLPPPPISLPMPHSLQAAGTPHLVHSQAPPTPMTSAPPPITPPPERIIAQMPPYMNHPPPGLCHTSTVVHFQEKQVLVYDLHQELKHHLHKCRAHFLKPHYLTTSSKSNKIPAILP</sequence>
<proteinExistence type="predicted"/>
<dbReference type="EMBL" id="JBBHLL010000632">
    <property type="protein sequence ID" value="KAK7799208.1"/>
    <property type="molecule type" value="Genomic_DNA"/>
</dbReference>
<accession>A0AAW0HCL1</accession>
<evidence type="ECO:0000313" key="2">
    <source>
        <dbReference type="Proteomes" id="UP001488838"/>
    </source>
</evidence>
<keyword evidence="2" id="KW-1185">Reference proteome</keyword>
<dbReference type="GO" id="GO:0016567">
    <property type="term" value="P:protein ubiquitination"/>
    <property type="evidence" value="ECO:0007669"/>
    <property type="project" value="InterPro"/>
</dbReference>
<dbReference type="PANTHER" id="PTHR13480:SF0">
    <property type="entry name" value="E3 UBIQUITIN-PROTEIN LIGASE HAKAI"/>
    <property type="match status" value="1"/>
</dbReference>
<evidence type="ECO:0000313" key="1">
    <source>
        <dbReference type="EMBL" id="KAK7799208.1"/>
    </source>
</evidence>
<dbReference type="Proteomes" id="UP001488838">
    <property type="component" value="Unassembled WGS sequence"/>
</dbReference>
<comment type="caution">
    <text evidence="1">The sequence shown here is derived from an EMBL/GenBank/DDBJ whole genome shotgun (WGS) entry which is preliminary data.</text>
</comment>
<name>A0AAW0HCL1_MYOGA</name>
<dbReference type="AlphaFoldDB" id="A0AAW0HCL1"/>
<dbReference type="InterPro" id="IPR040383">
    <property type="entry name" value="HAKAI/CBLL2"/>
</dbReference>